<accession>A0A9D2MU85</accession>
<reference evidence="1" key="1">
    <citation type="journal article" date="2021" name="PeerJ">
        <title>Extensive microbial diversity within the chicken gut microbiome revealed by metagenomics and culture.</title>
        <authorList>
            <person name="Gilroy R."/>
            <person name="Ravi A."/>
            <person name="Getino M."/>
            <person name="Pursley I."/>
            <person name="Horton D.L."/>
            <person name="Alikhan N.F."/>
            <person name="Baker D."/>
            <person name="Gharbi K."/>
            <person name="Hall N."/>
            <person name="Watson M."/>
            <person name="Adriaenssens E.M."/>
            <person name="Foster-Nyarko E."/>
            <person name="Jarju S."/>
            <person name="Secka A."/>
            <person name="Antonio M."/>
            <person name="Oren A."/>
            <person name="Chaudhuri R.R."/>
            <person name="La Ragione R."/>
            <person name="Hildebrand F."/>
            <person name="Pallen M.J."/>
        </authorList>
    </citation>
    <scope>NUCLEOTIDE SEQUENCE</scope>
    <source>
        <strain evidence="1">USAMLcec3-2134</strain>
    </source>
</reference>
<dbReference type="EMBL" id="DWXE01000044">
    <property type="protein sequence ID" value="HJB92187.1"/>
    <property type="molecule type" value="Genomic_DNA"/>
</dbReference>
<evidence type="ECO:0000313" key="1">
    <source>
        <dbReference type="EMBL" id="HJB92187.1"/>
    </source>
</evidence>
<organism evidence="1 2">
    <name type="scientific">Candidatus Eisenbergiella merdigallinarum</name>
    <dbReference type="NCBI Taxonomy" id="2838552"/>
    <lineage>
        <taxon>Bacteria</taxon>
        <taxon>Bacillati</taxon>
        <taxon>Bacillota</taxon>
        <taxon>Clostridia</taxon>
        <taxon>Lachnospirales</taxon>
        <taxon>Lachnospiraceae</taxon>
        <taxon>Eisenbergiella</taxon>
    </lineage>
</organism>
<reference evidence="1" key="2">
    <citation type="submission" date="2021-04" db="EMBL/GenBank/DDBJ databases">
        <authorList>
            <person name="Gilroy R."/>
        </authorList>
    </citation>
    <scope>NUCLEOTIDE SEQUENCE</scope>
    <source>
        <strain evidence="1">USAMLcec3-2134</strain>
    </source>
</reference>
<proteinExistence type="predicted"/>
<dbReference type="AlphaFoldDB" id="A0A9D2MU85"/>
<comment type="caution">
    <text evidence="1">The sequence shown here is derived from an EMBL/GenBank/DDBJ whole genome shotgun (WGS) entry which is preliminary data.</text>
</comment>
<sequence length="329" mass="36979">MKKKILIPILIFTLLLAGAAAAILLQTARPARPVWSVSLETPIEGGVVKNAQTSLSVPTQFTKIGDDYFLVDCYHNQILTSPSPDLPLTEWTVLTDQIDRGHTIAGDGLVYLADDTENNRILVFEKRDGRFYLTQAFSDIGVRPHYVVYDESADRFYALSSMTGELYVFFRPAGDSRVALEKVMSVPELAGAYVRSFTIDGDDIYFVSGNRSILRARKKDLKIMESWPVPDEIAGMVQLTRIQDYYYITVSTDLLGNQDAATILRVSDLSLLALGQWEDVYESFIGGGTPYYISSFDGHYYLTEHRLPGHSVWQFDVEDNRLANILSLY</sequence>
<name>A0A9D2MU85_9FIRM</name>
<evidence type="ECO:0008006" key="3">
    <source>
        <dbReference type="Google" id="ProtNLM"/>
    </source>
</evidence>
<protein>
    <recommendedName>
        <fullName evidence="3">6-bladed beta-propeller</fullName>
    </recommendedName>
</protein>
<gene>
    <name evidence="1" type="ORF">H9763_12085</name>
</gene>
<dbReference type="SUPFAM" id="SSF63825">
    <property type="entry name" value="YWTD domain"/>
    <property type="match status" value="1"/>
</dbReference>
<evidence type="ECO:0000313" key="2">
    <source>
        <dbReference type="Proteomes" id="UP000886883"/>
    </source>
</evidence>
<dbReference type="Proteomes" id="UP000886883">
    <property type="component" value="Unassembled WGS sequence"/>
</dbReference>